<dbReference type="OrthoDB" id="10277041at2759"/>
<protein>
    <submittedName>
        <fullName evidence="3">Uncharacterized protein LOC116296666</fullName>
    </submittedName>
</protein>
<name>A0A6P8I6D5_ACTTE</name>
<feature type="signal peptide" evidence="1">
    <location>
        <begin position="1"/>
        <end position="22"/>
    </location>
</feature>
<gene>
    <name evidence="3" type="primary">LOC116296666</name>
</gene>
<organism evidence="2 3">
    <name type="scientific">Actinia tenebrosa</name>
    <name type="common">Australian red waratah sea anemone</name>
    <dbReference type="NCBI Taxonomy" id="6105"/>
    <lineage>
        <taxon>Eukaryota</taxon>
        <taxon>Metazoa</taxon>
        <taxon>Cnidaria</taxon>
        <taxon>Anthozoa</taxon>
        <taxon>Hexacorallia</taxon>
        <taxon>Actiniaria</taxon>
        <taxon>Actiniidae</taxon>
        <taxon>Actinia</taxon>
    </lineage>
</organism>
<dbReference type="KEGG" id="aten:116296666"/>
<feature type="chain" id="PRO_5028058937" evidence="1">
    <location>
        <begin position="23"/>
        <end position="208"/>
    </location>
</feature>
<dbReference type="GeneID" id="116296666"/>
<dbReference type="InParanoid" id="A0A6P8I6D5"/>
<evidence type="ECO:0000256" key="1">
    <source>
        <dbReference type="SAM" id="SignalP"/>
    </source>
</evidence>
<evidence type="ECO:0000313" key="2">
    <source>
        <dbReference type="Proteomes" id="UP000515163"/>
    </source>
</evidence>
<keyword evidence="1" id="KW-0732">Signal</keyword>
<reference evidence="3" key="1">
    <citation type="submission" date="2025-08" db="UniProtKB">
        <authorList>
            <consortium name="RefSeq"/>
        </authorList>
    </citation>
    <scope>IDENTIFICATION</scope>
    <source>
        <tissue evidence="3">Tentacle</tissue>
    </source>
</reference>
<accession>A0A6P8I6D5</accession>
<dbReference type="AlphaFoldDB" id="A0A6P8I6D5"/>
<evidence type="ECO:0000313" key="3">
    <source>
        <dbReference type="RefSeq" id="XP_031560582.1"/>
    </source>
</evidence>
<proteinExistence type="predicted"/>
<dbReference type="RefSeq" id="XP_031560582.1">
    <property type="nucleotide sequence ID" value="XM_031704722.1"/>
</dbReference>
<keyword evidence="2" id="KW-1185">Reference proteome</keyword>
<sequence>MVQNTGILILCFLAGHVLRVSASYNECEAKEFGKCNQVFTDVFQKADKNQNVVDIYCKALKVRVECMASNTECVGEAIDLMRFAFLQHVTLDTTLGTCTNFDLEPLRKLVHANEKYHTMIAGLKDLEKDHFQPCAAKKNVYCASRFAEELKSGAKLCHALPNFFKCYESKTLVCDDKIYKDFVVDVIRTDSELKEFVKKFPNAMPGCS</sequence>
<dbReference type="Proteomes" id="UP000515163">
    <property type="component" value="Unplaced"/>
</dbReference>